<keyword evidence="1" id="KW-0812">Transmembrane</keyword>
<organism evidence="2 3">
    <name type="scientific">Actinomadura yumaensis</name>
    <dbReference type="NCBI Taxonomy" id="111807"/>
    <lineage>
        <taxon>Bacteria</taxon>
        <taxon>Bacillati</taxon>
        <taxon>Actinomycetota</taxon>
        <taxon>Actinomycetes</taxon>
        <taxon>Streptosporangiales</taxon>
        <taxon>Thermomonosporaceae</taxon>
        <taxon>Actinomadura</taxon>
    </lineage>
</organism>
<feature type="transmembrane region" description="Helical" evidence="1">
    <location>
        <begin position="77"/>
        <end position="97"/>
    </location>
</feature>
<dbReference type="RefSeq" id="WP_160822824.1">
    <property type="nucleotide sequence ID" value="NZ_JBHSXE010000001.1"/>
</dbReference>
<dbReference type="Gene3D" id="1.20.120.20">
    <property type="entry name" value="Apolipoprotein"/>
    <property type="match status" value="1"/>
</dbReference>
<evidence type="ECO:0000313" key="3">
    <source>
        <dbReference type="Proteomes" id="UP001596380"/>
    </source>
</evidence>
<gene>
    <name evidence="2" type="ORF">ACFQKB_16690</name>
</gene>
<feature type="transmembrane region" description="Helical" evidence="1">
    <location>
        <begin position="141"/>
        <end position="163"/>
    </location>
</feature>
<dbReference type="EMBL" id="JBHSXS010000008">
    <property type="protein sequence ID" value="MFC6881409.1"/>
    <property type="molecule type" value="Genomic_DNA"/>
</dbReference>
<protein>
    <submittedName>
        <fullName evidence="2">Methyl-accepting chemotaxis protein</fullName>
    </submittedName>
</protein>
<keyword evidence="1" id="KW-1133">Transmembrane helix</keyword>
<evidence type="ECO:0000256" key="1">
    <source>
        <dbReference type="SAM" id="Phobius"/>
    </source>
</evidence>
<name>A0ABW2CKA1_9ACTN</name>
<reference evidence="3" key="1">
    <citation type="journal article" date="2019" name="Int. J. Syst. Evol. Microbiol.">
        <title>The Global Catalogue of Microorganisms (GCM) 10K type strain sequencing project: providing services to taxonomists for standard genome sequencing and annotation.</title>
        <authorList>
            <consortium name="The Broad Institute Genomics Platform"/>
            <consortium name="The Broad Institute Genome Sequencing Center for Infectious Disease"/>
            <person name="Wu L."/>
            <person name="Ma J."/>
        </authorList>
    </citation>
    <scope>NUCLEOTIDE SEQUENCE [LARGE SCALE GENOMIC DNA]</scope>
    <source>
        <strain evidence="3">JCM 3369</strain>
    </source>
</reference>
<proteinExistence type="predicted"/>
<comment type="caution">
    <text evidence="2">The sequence shown here is derived from an EMBL/GenBank/DDBJ whole genome shotgun (WGS) entry which is preliminary data.</text>
</comment>
<keyword evidence="1" id="KW-0472">Membrane</keyword>
<keyword evidence="3" id="KW-1185">Reference proteome</keyword>
<dbReference type="Proteomes" id="UP001596380">
    <property type="component" value="Unassembled WGS sequence"/>
</dbReference>
<evidence type="ECO:0000313" key="2">
    <source>
        <dbReference type="EMBL" id="MFC6881409.1"/>
    </source>
</evidence>
<accession>A0ABW2CKA1</accession>
<sequence length="483" mass="52500">MLKPDVGDELRALADHPDLAAKSALLRDLSEAMSDRTKAERWCEVDLFAAFAPAETVIPALPEKASRKHWASRAVKGLLAIGPVLVFLPVLFTWMGLHEATSAYGQVLDDQDVEAARRPFLEMWQQGFDGRLPSFFQFNNVAMLTVAAILFLGTWTVGENLLYNRSLDRAERRQTMLRARLSRALTETTLYLGQIRMSAPSRFTAELSQAAIQITAIGETVRKAQSDLMDAVVYALEAAQKTGDALLSSADEVQSTAKVLDRHFQEINSATATMTVTADSIATKTGQSVEEFRTGVTAALDDELQRLASGIRASVSELRHEVEELVSVSSGITKAIDRSTDSVQTVGSATERTVNTLVGQLTETLNLTAADFERAFSGASTEIRAALGDWADTAGTHASRIEIVTDVSGRTVDMLDRTRSSLERLATLPDQISQATGSALNENRATVTAELDELKRSIAEFSHVLTEAAQTIAPRSQRQGEVA</sequence>